<evidence type="ECO:0000313" key="3">
    <source>
        <dbReference type="Proteomes" id="UP001066276"/>
    </source>
</evidence>
<evidence type="ECO:0000256" key="1">
    <source>
        <dbReference type="SAM" id="MobiDB-lite"/>
    </source>
</evidence>
<accession>A0AAV7QIE3</accession>
<protein>
    <submittedName>
        <fullName evidence="2">Uncharacterized protein</fullName>
    </submittedName>
</protein>
<name>A0AAV7QIE3_PLEWA</name>
<feature type="region of interest" description="Disordered" evidence="1">
    <location>
        <begin position="58"/>
        <end position="107"/>
    </location>
</feature>
<evidence type="ECO:0000313" key="2">
    <source>
        <dbReference type="EMBL" id="KAJ1138073.1"/>
    </source>
</evidence>
<dbReference type="Proteomes" id="UP001066276">
    <property type="component" value="Chromosome 6"/>
</dbReference>
<proteinExistence type="predicted"/>
<organism evidence="2 3">
    <name type="scientific">Pleurodeles waltl</name>
    <name type="common">Iberian ribbed newt</name>
    <dbReference type="NCBI Taxonomy" id="8319"/>
    <lineage>
        <taxon>Eukaryota</taxon>
        <taxon>Metazoa</taxon>
        <taxon>Chordata</taxon>
        <taxon>Craniata</taxon>
        <taxon>Vertebrata</taxon>
        <taxon>Euteleostomi</taxon>
        <taxon>Amphibia</taxon>
        <taxon>Batrachia</taxon>
        <taxon>Caudata</taxon>
        <taxon>Salamandroidea</taxon>
        <taxon>Salamandridae</taxon>
        <taxon>Pleurodelinae</taxon>
        <taxon>Pleurodeles</taxon>
    </lineage>
</organism>
<reference evidence="2" key="1">
    <citation type="journal article" date="2022" name="bioRxiv">
        <title>Sequencing and chromosome-scale assembly of the giantPleurodeles waltlgenome.</title>
        <authorList>
            <person name="Brown T."/>
            <person name="Elewa A."/>
            <person name="Iarovenko S."/>
            <person name="Subramanian E."/>
            <person name="Araus A.J."/>
            <person name="Petzold A."/>
            <person name="Susuki M."/>
            <person name="Suzuki K.-i.T."/>
            <person name="Hayashi T."/>
            <person name="Toyoda A."/>
            <person name="Oliveira C."/>
            <person name="Osipova E."/>
            <person name="Leigh N.D."/>
            <person name="Simon A."/>
            <person name="Yun M.H."/>
        </authorList>
    </citation>
    <scope>NUCLEOTIDE SEQUENCE</scope>
    <source>
        <strain evidence="2">20211129_DDA</strain>
        <tissue evidence="2">Liver</tissue>
    </source>
</reference>
<dbReference type="EMBL" id="JANPWB010000010">
    <property type="protein sequence ID" value="KAJ1138073.1"/>
    <property type="molecule type" value="Genomic_DNA"/>
</dbReference>
<comment type="caution">
    <text evidence="2">The sequence shown here is derived from an EMBL/GenBank/DDBJ whole genome shotgun (WGS) entry which is preliminary data.</text>
</comment>
<dbReference type="AlphaFoldDB" id="A0AAV7QIE3"/>
<sequence length="280" mass="30170">MLTWLPRHPLVTPGPAEPNMSERVDALTGETWPSSAVIRRCLCWVLYPTAEAGTPRRQLVKPYLQPRGPGRPQAPICRRGRGRSNQASGAQPRKPVRRDLGPAGRSRVQKAFSRYPCGRYPPYSRCDYSALPCGVSGPPSALPAEQRSTGRRSASSLDRWSWRGCSAASGAALLRALSHWKHTGAALGWEALLAHKRAAALPSGLEQEVNARGVKLCVQDTTAEVEGDTAGECGREGASPVSAHPPLVPPPHTRGSAPCPLRQSISVPAWTRLSWTTMDG</sequence>
<keyword evidence="3" id="KW-1185">Reference proteome</keyword>
<gene>
    <name evidence="2" type="ORF">NDU88_004464</name>
</gene>